<gene>
    <name evidence="1" type="ORF">H206_03493</name>
</gene>
<dbReference type="Proteomes" id="UP000287853">
    <property type="component" value="Unassembled WGS sequence"/>
</dbReference>
<accession>A0A3S3R5G1</accession>
<proteinExistence type="predicted"/>
<dbReference type="EMBL" id="MTKO01000090">
    <property type="protein sequence ID" value="RWX44693.1"/>
    <property type="molecule type" value="Genomic_DNA"/>
</dbReference>
<keyword evidence="2" id="KW-1185">Reference proteome</keyword>
<sequence length="133" mass="15027">MIRLIIGINEKIIKCNERKLSHANKHWITKQINKRKAEGCSVCARVIITKENHMNIALSTAACPITVTGDELLNKCESELFSLWKKTGLAKENFTSDDLIAFLKQLLEQLRPPAVLSVPNNQEFAQREALDLV</sequence>
<dbReference type="AlphaFoldDB" id="A0A3S3R5G1"/>
<organism evidence="1 2">
    <name type="scientific">Candidatus Electrothrix aarhusensis</name>
    <dbReference type="NCBI Taxonomy" id="1859131"/>
    <lineage>
        <taxon>Bacteria</taxon>
        <taxon>Pseudomonadati</taxon>
        <taxon>Thermodesulfobacteriota</taxon>
        <taxon>Desulfobulbia</taxon>
        <taxon>Desulfobulbales</taxon>
        <taxon>Desulfobulbaceae</taxon>
        <taxon>Candidatus Electrothrix</taxon>
    </lineage>
</organism>
<evidence type="ECO:0000313" key="1">
    <source>
        <dbReference type="EMBL" id="RWX44693.1"/>
    </source>
</evidence>
<evidence type="ECO:0000313" key="2">
    <source>
        <dbReference type="Proteomes" id="UP000287853"/>
    </source>
</evidence>
<reference evidence="1 2" key="1">
    <citation type="submission" date="2017-01" db="EMBL/GenBank/DDBJ databases">
        <title>The cable genome- insights into the physiology and evolution of filamentous bacteria capable of sulfide oxidation via long distance electron transfer.</title>
        <authorList>
            <person name="Schreiber L."/>
            <person name="Bjerg J.T."/>
            <person name="Boggild A."/>
            <person name="Van De Vossenberg J."/>
            <person name="Meysman F."/>
            <person name="Nielsen L.P."/>
            <person name="Schramm A."/>
            <person name="Kjeldsen K.U."/>
        </authorList>
    </citation>
    <scope>NUCLEOTIDE SEQUENCE [LARGE SCALE GENOMIC DNA]</scope>
    <source>
        <strain evidence="1">MCF</strain>
    </source>
</reference>
<name>A0A3S3R5G1_9BACT</name>
<comment type="caution">
    <text evidence="1">The sequence shown here is derived from an EMBL/GenBank/DDBJ whole genome shotgun (WGS) entry which is preliminary data.</text>
</comment>
<protein>
    <submittedName>
        <fullName evidence="1">Uncharacterized protein</fullName>
    </submittedName>
</protein>